<sequence length="117" mass="13704">MSSWPEYAEIRFADYGEEIVASEERTDMERGPSKMRALNSRVMKNVYASVQFRSAADAEAFEEWYLRDVGRVGWFTMEHPRTGQPISARFPQGIGRLVPLNTQFRFSKRDLVLEYMR</sequence>
<organism evidence="1 2">
    <name type="scientific">Stenotrophomonas indicatrix</name>
    <dbReference type="NCBI Taxonomy" id="2045451"/>
    <lineage>
        <taxon>Bacteria</taxon>
        <taxon>Pseudomonadati</taxon>
        <taxon>Pseudomonadota</taxon>
        <taxon>Gammaproteobacteria</taxon>
        <taxon>Lysobacterales</taxon>
        <taxon>Lysobacteraceae</taxon>
        <taxon>Stenotrophomonas</taxon>
    </lineage>
</organism>
<reference evidence="2" key="1">
    <citation type="submission" date="2016-10" db="EMBL/GenBank/DDBJ databases">
        <authorList>
            <person name="Varghese N."/>
        </authorList>
    </citation>
    <scope>NUCLEOTIDE SEQUENCE [LARGE SCALE GENOMIC DNA]</scope>
    <source>
        <strain evidence="2">92MFCol6.1</strain>
    </source>
</reference>
<evidence type="ECO:0000313" key="1">
    <source>
        <dbReference type="EMBL" id="SLM22560.1"/>
    </source>
</evidence>
<dbReference type="AlphaFoldDB" id="A0A1W1GT80"/>
<dbReference type="EMBL" id="FWEU01000001">
    <property type="protein sequence ID" value="SLM22560.1"/>
    <property type="molecule type" value="Genomic_DNA"/>
</dbReference>
<proteinExistence type="predicted"/>
<dbReference type="Proteomes" id="UP000191133">
    <property type="component" value="Unassembled WGS sequence"/>
</dbReference>
<name>A0A1W1GT80_9GAMM</name>
<dbReference type="RefSeq" id="WP_032975026.1">
    <property type="nucleotide sequence ID" value="NZ_CP079106.1"/>
</dbReference>
<protein>
    <submittedName>
        <fullName evidence="1">Uncharacterized protein</fullName>
    </submittedName>
</protein>
<gene>
    <name evidence="1" type="ORF">SAMN04488690_0223</name>
</gene>
<dbReference type="GeneID" id="97223661"/>
<accession>A0A1W1GT80</accession>
<evidence type="ECO:0000313" key="2">
    <source>
        <dbReference type="Proteomes" id="UP000191133"/>
    </source>
</evidence>